<evidence type="ECO:0000256" key="1">
    <source>
        <dbReference type="ARBA" id="ARBA00005689"/>
    </source>
</evidence>
<evidence type="ECO:0000256" key="8">
    <source>
        <dbReference type="PIRSR" id="PIRSR000183-3"/>
    </source>
</evidence>
<feature type="binding site" evidence="8">
    <location>
        <begin position="267"/>
        <end position="270"/>
    </location>
    <ligand>
        <name>NAD(+)</name>
        <dbReference type="ChEBI" id="CHEBI:57540"/>
    </ligand>
</feature>
<dbReference type="SUPFAM" id="SSF51735">
    <property type="entry name" value="NAD(P)-binding Rossmann-fold domains"/>
    <property type="match status" value="1"/>
</dbReference>
<dbReference type="EMBL" id="AODQ01000102">
    <property type="protein sequence ID" value="EMR01614.1"/>
    <property type="molecule type" value="Genomic_DNA"/>
</dbReference>
<dbReference type="RefSeq" id="WP_009196650.1">
    <property type="nucleotide sequence ID" value="NZ_AODQ01000102.1"/>
</dbReference>
<evidence type="ECO:0000313" key="12">
    <source>
        <dbReference type="Proteomes" id="UP000011910"/>
    </source>
</evidence>
<dbReference type="eggNOG" id="COG0686">
    <property type="taxonomic scope" value="Bacteria"/>
</dbReference>
<evidence type="ECO:0000256" key="5">
    <source>
        <dbReference type="PIRNR" id="PIRNR000183"/>
    </source>
</evidence>
<keyword evidence="3 5" id="KW-0560">Oxidoreductase</keyword>
<dbReference type="NCBIfam" id="TIGR00518">
    <property type="entry name" value="alaDH"/>
    <property type="match status" value="1"/>
</dbReference>
<dbReference type="GO" id="GO:0005886">
    <property type="term" value="C:plasma membrane"/>
    <property type="evidence" value="ECO:0007669"/>
    <property type="project" value="TreeGrafter"/>
</dbReference>
<dbReference type="Pfam" id="PF05222">
    <property type="entry name" value="AlaDh_PNT_N"/>
    <property type="match status" value="1"/>
</dbReference>
<comment type="catalytic activity">
    <reaction evidence="5">
        <text>L-alanine + NAD(+) + H2O = pyruvate + NH4(+) + NADH + H(+)</text>
        <dbReference type="Rhea" id="RHEA:18405"/>
        <dbReference type="ChEBI" id="CHEBI:15361"/>
        <dbReference type="ChEBI" id="CHEBI:15377"/>
        <dbReference type="ChEBI" id="CHEBI:15378"/>
        <dbReference type="ChEBI" id="CHEBI:28938"/>
        <dbReference type="ChEBI" id="CHEBI:57540"/>
        <dbReference type="ChEBI" id="CHEBI:57945"/>
        <dbReference type="ChEBI" id="CHEBI:57972"/>
        <dbReference type="EC" id="1.4.1.1"/>
    </reaction>
</comment>
<reference evidence="11 12" key="1">
    <citation type="journal article" date="2013" name="Genome Announc.">
        <title>Draft Genome Sequence of Cesiribacter andamanensis Strain AMV16T, Isolated from a Soil Sample from a Mud Volcano in the Andaman Islands, India.</title>
        <authorList>
            <person name="Shivaji S."/>
            <person name="Ara S."/>
            <person name="Begum Z."/>
            <person name="Srinivas T.N."/>
            <person name="Singh A."/>
            <person name="Kumar Pinnaka A."/>
        </authorList>
    </citation>
    <scope>NUCLEOTIDE SEQUENCE [LARGE SCALE GENOMIC DNA]</scope>
    <source>
        <strain evidence="11 12">AMV16</strain>
    </source>
</reference>
<dbReference type="SMART" id="SM01003">
    <property type="entry name" value="AlaDh_PNT_N"/>
    <property type="match status" value="1"/>
</dbReference>
<dbReference type="GO" id="GO:0000166">
    <property type="term" value="F:nucleotide binding"/>
    <property type="evidence" value="ECO:0007669"/>
    <property type="project" value="UniProtKB-KW"/>
</dbReference>
<evidence type="ECO:0000256" key="6">
    <source>
        <dbReference type="PIRSR" id="PIRSR000183-1"/>
    </source>
</evidence>
<evidence type="ECO:0000256" key="7">
    <source>
        <dbReference type="PIRSR" id="PIRSR000183-2"/>
    </source>
</evidence>
<name>M7NSZ9_9BACT</name>
<evidence type="ECO:0000259" key="9">
    <source>
        <dbReference type="SMART" id="SM01002"/>
    </source>
</evidence>
<dbReference type="AlphaFoldDB" id="M7NSZ9"/>
<dbReference type="InterPro" id="IPR008143">
    <property type="entry name" value="Ala_DH/PNT_CS2"/>
</dbReference>
<comment type="similarity">
    <text evidence="1 5">Belongs to the AlaDH/PNT family.</text>
</comment>
<evidence type="ECO:0000256" key="4">
    <source>
        <dbReference type="ARBA" id="ARBA00023027"/>
    </source>
</evidence>
<dbReference type="Gene3D" id="3.40.50.720">
    <property type="entry name" value="NAD(P)-binding Rossmann-like Domain"/>
    <property type="match status" value="2"/>
</dbReference>
<gene>
    <name evidence="11" type="primary">ald</name>
    <name evidence="11" type="ORF">ADICEAN_03267</name>
</gene>
<keyword evidence="12" id="KW-1185">Reference proteome</keyword>
<comment type="caution">
    <text evidence="11">The sequence shown here is derived from an EMBL/GenBank/DDBJ whole genome shotgun (WGS) entry which is preliminary data.</text>
</comment>
<accession>M7NSZ9</accession>
<dbReference type="Proteomes" id="UP000011910">
    <property type="component" value="Unassembled WGS sequence"/>
</dbReference>
<dbReference type="SUPFAM" id="SSF52283">
    <property type="entry name" value="Formate/glycerate dehydrogenase catalytic domain-like"/>
    <property type="match status" value="1"/>
</dbReference>
<dbReference type="Pfam" id="PF01262">
    <property type="entry name" value="AlaDh_PNT_C"/>
    <property type="match status" value="1"/>
</dbReference>
<feature type="binding site" evidence="8">
    <location>
        <position position="220"/>
    </location>
    <ligand>
        <name>NAD(+)</name>
        <dbReference type="ChEBI" id="CHEBI:57540"/>
    </ligand>
</feature>
<feature type="binding site" evidence="8">
    <location>
        <position position="198"/>
    </location>
    <ligand>
        <name>NAD(+)</name>
        <dbReference type="ChEBI" id="CHEBI:57540"/>
    </ligand>
</feature>
<dbReference type="EC" id="1.4.1.1" evidence="2 5"/>
<evidence type="ECO:0000256" key="3">
    <source>
        <dbReference type="ARBA" id="ARBA00023002"/>
    </source>
</evidence>
<dbReference type="PROSITE" id="PS00837">
    <property type="entry name" value="ALADH_PNT_2"/>
    <property type="match status" value="1"/>
</dbReference>
<evidence type="ECO:0000256" key="2">
    <source>
        <dbReference type="ARBA" id="ARBA00012897"/>
    </source>
</evidence>
<feature type="domain" description="Alanine dehydrogenase/pyridine nucleotide transhydrogenase NAD(H)-binding" evidence="9">
    <location>
        <begin position="149"/>
        <end position="297"/>
    </location>
</feature>
<dbReference type="FunFam" id="3.40.50.720:FF:000049">
    <property type="entry name" value="Alanine dehydrogenase"/>
    <property type="match status" value="1"/>
</dbReference>
<protein>
    <recommendedName>
        <fullName evidence="2 5">Alanine dehydrogenase</fullName>
        <ecNumber evidence="2 5">1.4.1.1</ecNumber>
    </recommendedName>
</protein>
<feature type="binding site" evidence="8">
    <location>
        <position position="134"/>
    </location>
    <ligand>
        <name>NAD(+)</name>
        <dbReference type="ChEBI" id="CHEBI:57540"/>
    </ligand>
</feature>
<dbReference type="InterPro" id="IPR008141">
    <property type="entry name" value="Ala_DH"/>
</dbReference>
<organism evidence="11 12">
    <name type="scientific">Cesiribacter andamanensis AMV16</name>
    <dbReference type="NCBI Taxonomy" id="1279009"/>
    <lineage>
        <taxon>Bacteria</taxon>
        <taxon>Pseudomonadati</taxon>
        <taxon>Bacteroidota</taxon>
        <taxon>Cytophagia</taxon>
        <taxon>Cytophagales</taxon>
        <taxon>Cesiribacteraceae</taxon>
        <taxon>Cesiribacter</taxon>
    </lineage>
</organism>
<feature type="domain" description="Alanine dehydrogenase/pyridine nucleotide transhydrogenase N-terminal" evidence="10">
    <location>
        <begin position="4"/>
        <end position="137"/>
    </location>
</feature>
<dbReference type="PANTHER" id="PTHR42795">
    <property type="entry name" value="ALANINE DEHYDROGENASE"/>
    <property type="match status" value="1"/>
</dbReference>
<dbReference type="InterPro" id="IPR036291">
    <property type="entry name" value="NAD(P)-bd_dom_sf"/>
</dbReference>
<dbReference type="SMART" id="SM01002">
    <property type="entry name" value="AlaDh_PNT_C"/>
    <property type="match status" value="1"/>
</dbReference>
<dbReference type="InterPro" id="IPR007698">
    <property type="entry name" value="AlaDH/PNT_NAD(H)-bd"/>
</dbReference>
<dbReference type="CDD" id="cd05305">
    <property type="entry name" value="L-AlaDH"/>
    <property type="match status" value="1"/>
</dbReference>
<dbReference type="PIRSF" id="PIRSF000183">
    <property type="entry name" value="Alanine_dh"/>
    <property type="match status" value="1"/>
</dbReference>
<dbReference type="InterPro" id="IPR007886">
    <property type="entry name" value="AlaDH/PNT_N"/>
</dbReference>
<dbReference type="STRING" id="1279009.ADICEAN_03267"/>
<feature type="binding site" evidence="8">
    <location>
        <begin position="298"/>
        <end position="301"/>
    </location>
    <ligand>
        <name>NAD(+)</name>
        <dbReference type="ChEBI" id="CHEBI:57540"/>
    </ligand>
</feature>
<feature type="binding site" evidence="8">
    <location>
        <begin position="239"/>
        <end position="240"/>
    </location>
    <ligand>
        <name>NAD(+)</name>
        <dbReference type="ChEBI" id="CHEBI:57540"/>
    </ligand>
</feature>
<evidence type="ECO:0000259" key="10">
    <source>
        <dbReference type="SMART" id="SM01003"/>
    </source>
</evidence>
<dbReference type="PATRIC" id="fig|1279009.4.peg.3315"/>
<proteinExistence type="inferred from homology"/>
<evidence type="ECO:0000313" key="11">
    <source>
        <dbReference type="EMBL" id="EMR01614.1"/>
    </source>
</evidence>
<feature type="binding site" evidence="7">
    <location>
        <position position="75"/>
    </location>
    <ligand>
        <name>substrate</name>
    </ligand>
</feature>
<keyword evidence="8" id="KW-0547">Nucleotide-binding</keyword>
<dbReference type="PANTHER" id="PTHR42795:SF1">
    <property type="entry name" value="ALANINE DEHYDROGENASE"/>
    <property type="match status" value="1"/>
</dbReference>
<feature type="binding site" evidence="8">
    <location>
        <position position="203"/>
    </location>
    <ligand>
        <name>NAD(+)</name>
        <dbReference type="ChEBI" id="CHEBI:57540"/>
    </ligand>
</feature>
<feature type="binding site" evidence="7">
    <location>
        <position position="15"/>
    </location>
    <ligand>
        <name>substrate</name>
    </ligand>
</feature>
<feature type="active site" description="Proton donor/acceptor" evidence="6">
    <location>
        <position position="270"/>
    </location>
</feature>
<dbReference type="PRINTS" id="PR00411">
    <property type="entry name" value="PNDRDTASEI"/>
</dbReference>
<sequence length="376" mass="40621">MVIGVPKEIKNNENRVALTPAGVQELVKFNHTLYVQSTAGIGSGFSDDEYRAAGAEILPTIEDVYGIADMIMKVKEPIAPEYGLIRENQLLFTYFHFASSRELTEAMIERRAVCLAYETVEKADRSLPLLIPMSEVAGRMAIQEGAKYLEKPLKGRGILLGGVPGVPPAKVLILGGGVVGTQAAKMAAGLGAQVTILDVSLPRLRYLSDIMPANVITRMSNDYTIRELVKDHDLIVGAVLIPGAKAPNLITRDMLKTMRPGTVLVDVAVDQGGCIETCKPTTHENPTYIIDDVVHYCVANMPGAVPYTSTQALTNATLPYALQLANKGWQQACQDSAELRLGLNVVQGEVVYQGVSDAFNLPYTPLERVMSGAYSS</sequence>
<dbReference type="GO" id="GO:0042853">
    <property type="term" value="P:L-alanine catabolic process"/>
    <property type="evidence" value="ECO:0007669"/>
    <property type="project" value="InterPro"/>
</dbReference>
<feature type="active site" description="Proton donor/acceptor" evidence="6">
    <location>
        <position position="96"/>
    </location>
</feature>
<dbReference type="OrthoDB" id="9804592at2"/>
<keyword evidence="4 5" id="KW-0520">NAD</keyword>
<dbReference type="GO" id="GO:0000286">
    <property type="term" value="F:alanine dehydrogenase activity"/>
    <property type="evidence" value="ECO:0007669"/>
    <property type="project" value="UniProtKB-UniRule"/>
</dbReference>